<dbReference type="InParanoid" id="A0A2T3B7T6"/>
<dbReference type="PANTHER" id="PTHR31313:SF77">
    <property type="entry name" value="ZN(II)2CYS6 TRANSCRIPTION FACTOR (EUROFUNG)"/>
    <property type="match status" value="1"/>
</dbReference>
<evidence type="ECO:0000256" key="2">
    <source>
        <dbReference type="ARBA" id="ARBA00022833"/>
    </source>
</evidence>
<dbReference type="OrthoDB" id="2154091at2759"/>
<dbReference type="SMART" id="SM00906">
    <property type="entry name" value="Fungal_trans"/>
    <property type="match status" value="1"/>
</dbReference>
<name>A0A2T3B7T6_AMORE</name>
<feature type="domain" description="Xylanolytic transcriptional activator regulatory" evidence="8">
    <location>
        <begin position="274"/>
        <end position="352"/>
    </location>
</feature>
<feature type="compositionally biased region" description="Polar residues" evidence="7">
    <location>
        <begin position="64"/>
        <end position="76"/>
    </location>
</feature>
<keyword evidence="10" id="KW-1185">Reference proteome</keyword>
<evidence type="ECO:0000256" key="3">
    <source>
        <dbReference type="ARBA" id="ARBA00023015"/>
    </source>
</evidence>
<keyword evidence="1" id="KW-0479">Metal-binding</keyword>
<dbReference type="EMBL" id="KZ679008">
    <property type="protein sequence ID" value="PSS22938.1"/>
    <property type="molecule type" value="Genomic_DNA"/>
</dbReference>
<protein>
    <recommendedName>
        <fullName evidence="8">Xylanolytic transcriptional activator regulatory domain-containing protein</fullName>
    </recommendedName>
</protein>
<evidence type="ECO:0000256" key="7">
    <source>
        <dbReference type="SAM" id="MobiDB-lite"/>
    </source>
</evidence>
<feature type="region of interest" description="Disordered" evidence="7">
    <location>
        <begin position="592"/>
        <end position="611"/>
    </location>
</feature>
<evidence type="ECO:0000256" key="6">
    <source>
        <dbReference type="ARBA" id="ARBA00023242"/>
    </source>
</evidence>
<dbReference type="GO" id="GO:0008270">
    <property type="term" value="F:zinc ion binding"/>
    <property type="evidence" value="ECO:0007669"/>
    <property type="project" value="InterPro"/>
</dbReference>
<dbReference type="PANTHER" id="PTHR31313">
    <property type="entry name" value="TY1 ENHANCER ACTIVATOR"/>
    <property type="match status" value="1"/>
</dbReference>
<evidence type="ECO:0000313" key="9">
    <source>
        <dbReference type="EMBL" id="PSS22938.1"/>
    </source>
</evidence>
<evidence type="ECO:0000256" key="4">
    <source>
        <dbReference type="ARBA" id="ARBA00023125"/>
    </source>
</evidence>
<dbReference type="CDD" id="cd12148">
    <property type="entry name" value="fungal_TF_MHR"/>
    <property type="match status" value="1"/>
</dbReference>
<gene>
    <name evidence="9" type="ORF">M430DRAFT_33595</name>
</gene>
<reference evidence="9 10" key="1">
    <citation type="journal article" date="2018" name="New Phytol.">
        <title>Comparative genomics and transcriptomics depict ericoid mycorrhizal fungi as versatile saprotrophs and plant mutualists.</title>
        <authorList>
            <person name="Martino E."/>
            <person name="Morin E."/>
            <person name="Grelet G.A."/>
            <person name="Kuo A."/>
            <person name="Kohler A."/>
            <person name="Daghino S."/>
            <person name="Barry K.W."/>
            <person name="Cichocki N."/>
            <person name="Clum A."/>
            <person name="Dockter R.B."/>
            <person name="Hainaut M."/>
            <person name="Kuo R.C."/>
            <person name="LaButti K."/>
            <person name="Lindahl B.D."/>
            <person name="Lindquist E.A."/>
            <person name="Lipzen A."/>
            <person name="Khouja H.R."/>
            <person name="Magnuson J."/>
            <person name="Murat C."/>
            <person name="Ohm R.A."/>
            <person name="Singer S.W."/>
            <person name="Spatafora J.W."/>
            <person name="Wang M."/>
            <person name="Veneault-Fourrey C."/>
            <person name="Henrissat B."/>
            <person name="Grigoriev I.V."/>
            <person name="Martin F.M."/>
            <person name="Perotto S."/>
        </authorList>
    </citation>
    <scope>NUCLEOTIDE SEQUENCE [LARGE SCALE GENOMIC DNA]</scope>
    <source>
        <strain evidence="9 10">ATCC 22711</strain>
    </source>
</reference>
<keyword evidence="4" id="KW-0238">DNA-binding</keyword>
<dbReference type="Proteomes" id="UP000241818">
    <property type="component" value="Unassembled WGS sequence"/>
</dbReference>
<keyword evidence="5" id="KW-0804">Transcription</keyword>
<accession>A0A2T3B7T6</accession>
<feature type="region of interest" description="Disordered" evidence="7">
    <location>
        <begin position="33"/>
        <end position="87"/>
    </location>
</feature>
<dbReference type="Pfam" id="PF04082">
    <property type="entry name" value="Fungal_trans"/>
    <property type="match status" value="1"/>
</dbReference>
<dbReference type="InterPro" id="IPR007219">
    <property type="entry name" value="XnlR_reg_dom"/>
</dbReference>
<proteinExistence type="predicted"/>
<dbReference type="GO" id="GO:0003677">
    <property type="term" value="F:DNA binding"/>
    <property type="evidence" value="ECO:0007669"/>
    <property type="project" value="UniProtKB-KW"/>
</dbReference>
<dbReference type="InterPro" id="IPR051615">
    <property type="entry name" value="Transcr_Regulatory_Elem"/>
</dbReference>
<organism evidence="9 10">
    <name type="scientific">Amorphotheca resinae ATCC 22711</name>
    <dbReference type="NCBI Taxonomy" id="857342"/>
    <lineage>
        <taxon>Eukaryota</taxon>
        <taxon>Fungi</taxon>
        <taxon>Dikarya</taxon>
        <taxon>Ascomycota</taxon>
        <taxon>Pezizomycotina</taxon>
        <taxon>Leotiomycetes</taxon>
        <taxon>Helotiales</taxon>
        <taxon>Amorphothecaceae</taxon>
        <taxon>Amorphotheca</taxon>
    </lineage>
</organism>
<evidence type="ECO:0000256" key="1">
    <source>
        <dbReference type="ARBA" id="ARBA00022723"/>
    </source>
</evidence>
<keyword evidence="3" id="KW-0805">Transcription regulation</keyword>
<keyword evidence="6" id="KW-0539">Nucleus</keyword>
<evidence type="ECO:0000259" key="8">
    <source>
        <dbReference type="SMART" id="SM00906"/>
    </source>
</evidence>
<dbReference type="AlphaFoldDB" id="A0A2T3B7T6"/>
<dbReference type="GO" id="GO:0006351">
    <property type="term" value="P:DNA-templated transcription"/>
    <property type="evidence" value="ECO:0007669"/>
    <property type="project" value="InterPro"/>
</dbReference>
<dbReference type="RefSeq" id="XP_024722984.1">
    <property type="nucleotide sequence ID" value="XM_024866397.1"/>
</dbReference>
<keyword evidence="2" id="KW-0862">Zinc</keyword>
<sequence>MDYWVQIAECSGLLDPVGSELQGEQAGADGETITVLDDPYDGPFVSVTDRDSRSPKRQCRPGGSRTNSDTSGQTPPSFGIHSATDHDGKHETLENELTAQLASRLGQLQFAEDGQLRYYGATSNLHMINHGLLSLFEPSICTIRTDGDMALRQRGLEWAGDAAYEEHLTNLYFAWHNPLLIEIDREIYMREKKVYEAGHDTPYYSPTLAMAILAVGAAYSSRQHPGNHDDAAEFFGSRAKALLEIEIDSPTLATAQALLILSAHEGARARDSRGWIYTGMAVQVLTDLGLHLNLEHEQVELNSTNTTGDIAELRRNIFWATYSATTLWSSYSGRPFPMNNTQHNIPEPLPPTRYKWEYYVDRAEQPPLPPGLDLSAANIVPMYITRLAIKMGKISSTLYTGLPESLTGAHLFYVAIDAELKQWKDSLPHSLHVDTSQDWRSNEGKLYLPMVLQLHMQYHEAMILLHRPFITKIRSSPGSPTPTPGTLDAASACTHSASEISRLLVLYRRQWGLQQINIQAVHVVMTAGIIHAHDCCVYSGTLARTARDGLHVCLQALGEMGQTFHSGNRGLQVVMSLLRDWQNQTFAVRKRGSSFHGHGPAGPAASSTVAA</sequence>
<dbReference type="GeneID" id="36574478"/>
<evidence type="ECO:0000256" key="5">
    <source>
        <dbReference type="ARBA" id="ARBA00023163"/>
    </source>
</evidence>
<evidence type="ECO:0000313" key="10">
    <source>
        <dbReference type="Proteomes" id="UP000241818"/>
    </source>
</evidence>